<evidence type="ECO:0000313" key="13">
    <source>
        <dbReference type="EMBL" id="SET43586.1"/>
    </source>
</evidence>
<comment type="subcellular location">
    <subcellularLocation>
        <location evidence="1">Membrane</location>
        <topology evidence="1">Multi-pass membrane protein</topology>
    </subcellularLocation>
</comment>
<reference evidence="13 14" key="1">
    <citation type="submission" date="2016-10" db="EMBL/GenBank/DDBJ databases">
        <authorList>
            <person name="de Groot N.N."/>
        </authorList>
    </citation>
    <scope>NUCLEOTIDE SEQUENCE [LARGE SCALE GENOMIC DNA]</scope>
    <source>
        <strain evidence="13 14">DSM 1801</strain>
    </source>
</reference>
<feature type="transmembrane region" description="Helical" evidence="12">
    <location>
        <begin position="149"/>
        <end position="170"/>
    </location>
</feature>
<evidence type="ECO:0000256" key="12">
    <source>
        <dbReference type="SAM" id="Phobius"/>
    </source>
</evidence>
<feature type="transmembrane region" description="Helical" evidence="12">
    <location>
        <begin position="89"/>
        <end position="106"/>
    </location>
</feature>
<dbReference type="GO" id="GO:0046474">
    <property type="term" value="P:glycerophospholipid biosynthetic process"/>
    <property type="evidence" value="ECO:0007669"/>
    <property type="project" value="TreeGrafter"/>
</dbReference>
<evidence type="ECO:0000256" key="8">
    <source>
        <dbReference type="ARBA" id="ARBA00023136"/>
    </source>
</evidence>
<evidence type="ECO:0000256" key="7">
    <source>
        <dbReference type="ARBA" id="ARBA00023098"/>
    </source>
</evidence>
<keyword evidence="8 12" id="KW-0472">Membrane</keyword>
<keyword evidence="5 12" id="KW-0812">Transmembrane</keyword>
<evidence type="ECO:0000256" key="6">
    <source>
        <dbReference type="ARBA" id="ARBA00022989"/>
    </source>
</evidence>
<comment type="similarity">
    <text evidence="2 11">Belongs to the CDP-alcohol phosphatidyltransferase class-I family.</text>
</comment>
<feature type="transmembrane region" description="Helical" evidence="12">
    <location>
        <begin position="127"/>
        <end position="143"/>
    </location>
</feature>
<keyword evidence="3" id="KW-0444">Lipid biosynthesis</keyword>
<proteinExistence type="inferred from homology"/>
<dbReference type="InterPro" id="IPR050324">
    <property type="entry name" value="CDP-alcohol_PTase-I"/>
</dbReference>
<keyword evidence="9" id="KW-0594">Phospholipid biosynthesis</keyword>
<dbReference type="InterPro" id="IPR000462">
    <property type="entry name" value="CDP-OH_P_trans"/>
</dbReference>
<sequence length="177" mass="19512">MTIPKGKIPNIITVSRMLLVLMDAIAIIQDRKGNVILFGLAWIYLSDMLDGYIARKLHAESILGRHLDVLADGLYTIGFTAVFTYSTSLSPAVLLSIVIEYLVFIFTAKKLASKGHGIYDAIGKSAAVYYYLFTGVLTIIWVKEMRAEILIGYLSGICIVLTVIGCACRIKLICKKT</sequence>
<dbReference type="PANTHER" id="PTHR14269">
    <property type="entry name" value="CDP-DIACYLGLYCEROL--GLYCEROL-3-PHOSPHATE 3-PHOSPHATIDYLTRANSFERASE-RELATED"/>
    <property type="match status" value="1"/>
</dbReference>
<dbReference type="STRING" id="29364.SAMN04487772_12042"/>
<evidence type="ECO:0000256" key="1">
    <source>
        <dbReference type="ARBA" id="ARBA00004141"/>
    </source>
</evidence>
<evidence type="ECO:0000256" key="9">
    <source>
        <dbReference type="ARBA" id="ARBA00023209"/>
    </source>
</evidence>
<dbReference type="Gene3D" id="1.20.120.1760">
    <property type="match status" value="1"/>
</dbReference>
<keyword evidence="10" id="KW-1208">Phospholipid metabolism</keyword>
<keyword evidence="6 12" id="KW-1133">Transmembrane helix</keyword>
<evidence type="ECO:0000256" key="4">
    <source>
        <dbReference type="ARBA" id="ARBA00022679"/>
    </source>
</evidence>
<protein>
    <submittedName>
        <fullName evidence="13">CDP-alcohol phosphatidyltransferase</fullName>
    </submittedName>
</protein>
<evidence type="ECO:0000256" key="11">
    <source>
        <dbReference type="RuleBase" id="RU003750"/>
    </source>
</evidence>
<feature type="transmembrane region" description="Helical" evidence="12">
    <location>
        <begin position="35"/>
        <end position="54"/>
    </location>
</feature>
<keyword evidence="14" id="KW-1185">Reference proteome</keyword>
<evidence type="ECO:0000256" key="3">
    <source>
        <dbReference type="ARBA" id="ARBA00022516"/>
    </source>
</evidence>
<keyword evidence="4 11" id="KW-0808">Transferase</keyword>
<dbReference type="PROSITE" id="PS00379">
    <property type="entry name" value="CDP_ALCOHOL_P_TRANSF"/>
    <property type="match status" value="1"/>
</dbReference>
<evidence type="ECO:0000256" key="2">
    <source>
        <dbReference type="ARBA" id="ARBA00010441"/>
    </source>
</evidence>
<organism evidence="13 14">
    <name type="scientific">[Clostridium] polysaccharolyticum</name>
    <dbReference type="NCBI Taxonomy" id="29364"/>
    <lineage>
        <taxon>Bacteria</taxon>
        <taxon>Bacillati</taxon>
        <taxon>Bacillota</taxon>
        <taxon>Clostridia</taxon>
        <taxon>Lachnospirales</taxon>
        <taxon>Lachnospiraceae</taxon>
    </lineage>
</organism>
<dbReference type="GO" id="GO:0016020">
    <property type="term" value="C:membrane"/>
    <property type="evidence" value="ECO:0007669"/>
    <property type="project" value="UniProtKB-SubCell"/>
</dbReference>
<dbReference type="GO" id="GO:0016780">
    <property type="term" value="F:phosphotransferase activity, for other substituted phosphate groups"/>
    <property type="evidence" value="ECO:0007669"/>
    <property type="project" value="InterPro"/>
</dbReference>
<keyword evidence="7" id="KW-0443">Lipid metabolism</keyword>
<accession>A0A1I0EF12</accession>
<dbReference type="InterPro" id="IPR048254">
    <property type="entry name" value="CDP_ALCOHOL_P_TRANSF_CS"/>
</dbReference>
<dbReference type="EMBL" id="FOHN01000020">
    <property type="protein sequence ID" value="SET43586.1"/>
    <property type="molecule type" value="Genomic_DNA"/>
</dbReference>
<dbReference type="PANTHER" id="PTHR14269:SF11">
    <property type="entry name" value="CDP-DIACYLGLYCEROL--GLYCEROL-3-PHOSPHATE 3-PHOSPHATIDYLTRANSFERASE"/>
    <property type="match status" value="1"/>
</dbReference>
<evidence type="ECO:0000256" key="10">
    <source>
        <dbReference type="ARBA" id="ARBA00023264"/>
    </source>
</evidence>
<evidence type="ECO:0000313" key="14">
    <source>
        <dbReference type="Proteomes" id="UP000199800"/>
    </source>
</evidence>
<dbReference type="AlphaFoldDB" id="A0A1I0EF12"/>
<name>A0A1I0EF12_9FIRM</name>
<dbReference type="Pfam" id="PF01066">
    <property type="entry name" value="CDP-OH_P_transf"/>
    <property type="match status" value="1"/>
</dbReference>
<evidence type="ECO:0000256" key="5">
    <source>
        <dbReference type="ARBA" id="ARBA00022692"/>
    </source>
</evidence>
<dbReference type="Proteomes" id="UP000199800">
    <property type="component" value="Unassembled WGS sequence"/>
</dbReference>
<gene>
    <name evidence="13" type="ORF">SAMN04487772_12042</name>
</gene>
<dbReference type="InterPro" id="IPR043130">
    <property type="entry name" value="CDP-OH_PTrfase_TM_dom"/>
</dbReference>